<protein>
    <recommendedName>
        <fullName evidence="3">SnoaL-like polyketide cyclase</fullName>
    </recommendedName>
</protein>
<gene>
    <name evidence="1" type="ORF">Ade02nite_13420</name>
</gene>
<dbReference type="InterPro" id="IPR009959">
    <property type="entry name" value="Cyclase_SnoaL-like"/>
</dbReference>
<proteinExistence type="predicted"/>
<dbReference type="Gene3D" id="3.10.450.50">
    <property type="match status" value="1"/>
</dbReference>
<dbReference type="RefSeq" id="WP_203760640.1">
    <property type="nucleotide sequence ID" value="NZ_BAAABO010000006.1"/>
</dbReference>
<comment type="caution">
    <text evidence="1">The sequence shown here is derived from an EMBL/GenBank/DDBJ whole genome shotgun (WGS) entry which is preliminary data.</text>
</comment>
<dbReference type="EMBL" id="BOMI01000021">
    <property type="protein sequence ID" value="GID72701.1"/>
    <property type="molecule type" value="Genomic_DNA"/>
</dbReference>
<accession>A0ABQ3XY80</accession>
<dbReference type="InterPro" id="IPR032710">
    <property type="entry name" value="NTF2-like_dom_sf"/>
</dbReference>
<organism evidence="1 2">
    <name type="scientific">Paractinoplanes deccanensis</name>
    <dbReference type="NCBI Taxonomy" id="113561"/>
    <lineage>
        <taxon>Bacteria</taxon>
        <taxon>Bacillati</taxon>
        <taxon>Actinomycetota</taxon>
        <taxon>Actinomycetes</taxon>
        <taxon>Micromonosporales</taxon>
        <taxon>Micromonosporaceae</taxon>
        <taxon>Paractinoplanes</taxon>
    </lineage>
</organism>
<reference evidence="1 2" key="1">
    <citation type="submission" date="2021-01" db="EMBL/GenBank/DDBJ databases">
        <title>Whole genome shotgun sequence of Actinoplanes deccanensis NBRC 13994.</title>
        <authorList>
            <person name="Komaki H."/>
            <person name="Tamura T."/>
        </authorList>
    </citation>
    <scope>NUCLEOTIDE SEQUENCE [LARGE SCALE GENOMIC DNA]</scope>
    <source>
        <strain evidence="1 2">NBRC 13994</strain>
    </source>
</reference>
<dbReference type="Proteomes" id="UP000609879">
    <property type="component" value="Unassembled WGS sequence"/>
</dbReference>
<name>A0ABQ3XY80_9ACTN</name>
<evidence type="ECO:0000313" key="2">
    <source>
        <dbReference type="Proteomes" id="UP000609879"/>
    </source>
</evidence>
<evidence type="ECO:0000313" key="1">
    <source>
        <dbReference type="EMBL" id="GID72701.1"/>
    </source>
</evidence>
<dbReference type="Pfam" id="PF07366">
    <property type="entry name" value="SnoaL"/>
    <property type="match status" value="1"/>
</dbReference>
<evidence type="ECO:0008006" key="3">
    <source>
        <dbReference type="Google" id="ProtNLM"/>
    </source>
</evidence>
<dbReference type="SUPFAM" id="SSF54427">
    <property type="entry name" value="NTF2-like"/>
    <property type="match status" value="1"/>
</dbReference>
<keyword evidence="2" id="KW-1185">Reference proteome</keyword>
<sequence length="166" mass="18459">MSVTSSVTPAAPERTRRLLRRWLRMWNGDLATAGEIIAPELRVHLPAVGMPPEERICDPRTMAEWIGLFRGSYSSGTFRCELGPFAVGDFVIARFRFTGIWRGGRPVVATTPPGTAVDFAGVDILRLEEGRVAEYWLTDDQLDLYDQLGAIREPIAATDHFGGRAR</sequence>